<dbReference type="Proteomes" id="UP000001744">
    <property type="component" value="Unassembled WGS sequence"/>
</dbReference>
<name>B6JXL0_SCHJY</name>
<evidence type="ECO:0000313" key="10">
    <source>
        <dbReference type="JaponicusDB" id="SJAG_00152"/>
    </source>
</evidence>
<dbReference type="GO" id="GO:0030479">
    <property type="term" value="C:actin cortical patch"/>
    <property type="evidence" value="ECO:0000318"/>
    <property type="project" value="GO_Central"/>
</dbReference>
<dbReference type="Gene3D" id="1.25.40.90">
    <property type="match status" value="1"/>
</dbReference>
<dbReference type="GO" id="GO:0030136">
    <property type="term" value="C:clathrin-coated vesicle"/>
    <property type="evidence" value="ECO:0000318"/>
    <property type="project" value="GO_Central"/>
</dbReference>
<feature type="coiled-coil region" evidence="5">
    <location>
        <begin position="342"/>
        <end position="598"/>
    </location>
</feature>
<dbReference type="GO" id="GO:0032051">
    <property type="term" value="F:clathrin light chain binding"/>
    <property type="evidence" value="ECO:0000318"/>
    <property type="project" value="GO_Central"/>
</dbReference>
<dbReference type="GO" id="GO:0080025">
    <property type="term" value="F:phosphatidylinositol-3,5-bisphosphate binding"/>
    <property type="evidence" value="ECO:0000318"/>
    <property type="project" value="GO_Central"/>
</dbReference>
<gene>
    <name evidence="10" type="primary">end4</name>
    <name evidence="9" type="ORF">SJAG_00152</name>
</gene>
<dbReference type="GO" id="GO:0030864">
    <property type="term" value="C:cortical actin cytoskeleton"/>
    <property type="evidence" value="ECO:0000318"/>
    <property type="project" value="GO_Central"/>
</dbReference>
<evidence type="ECO:0000313" key="9">
    <source>
        <dbReference type="EMBL" id="EEB05154.2"/>
    </source>
</evidence>
<evidence type="ECO:0000256" key="2">
    <source>
        <dbReference type="ARBA" id="ARBA00010135"/>
    </source>
</evidence>
<proteinExistence type="inferred from homology"/>
<dbReference type="GO" id="GO:0006897">
    <property type="term" value="P:endocytosis"/>
    <property type="evidence" value="ECO:0000318"/>
    <property type="project" value="GO_Central"/>
</dbReference>
<dbReference type="PANTHER" id="PTHR10407">
    <property type="entry name" value="HUNTINGTIN INTERACTING PROTEIN 1"/>
    <property type="match status" value="1"/>
</dbReference>
<dbReference type="OMA" id="FQMSVEM"/>
<dbReference type="CDD" id="cd17007">
    <property type="entry name" value="ANTH_N_Sla2p"/>
    <property type="match status" value="1"/>
</dbReference>
<dbReference type="GO" id="GO:0035840">
    <property type="term" value="C:old growing cell tip"/>
    <property type="evidence" value="ECO:0007669"/>
    <property type="project" value="EnsemblFungi"/>
</dbReference>
<dbReference type="GO" id="GO:0031097">
    <property type="term" value="C:medial cortex"/>
    <property type="evidence" value="ECO:0007669"/>
    <property type="project" value="EnsemblFungi"/>
</dbReference>
<dbReference type="Pfam" id="PF07651">
    <property type="entry name" value="ANTH"/>
    <property type="match status" value="1"/>
</dbReference>
<dbReference type="InterPro" id="IPR013809">
    <property type="entry name" value="ENTH"/>
</dbReference>
<evidence type="ECO:0000259" key="8">
    <source>
        <dbReference type="PROSITE" id="PS50945"/>
    </source>
</evidence>
<dbReference type="STRING" id="402676.B6JXL0"/>
<dbReference type="AlphaFoldDB" id="B6JXL0"/>
<evidence type="ECO:0000256" key="5">
    <source>
        <dbReference type="SAM" id="Coils"/>
    </source>
</evidence>
<dbReference type="SMART" id="SM00307">
    <property type="entry name" value="ILWEQ"/>
    <property type="match status" value="1"/>
</dbReference>
<reference evidence="9 11" key="1">
    <citation type="journal article" date="2011" name="Science">
        <title>Comparative functional genomics of the fission yeasts.</title>
        <authorList>
            <person name="Rhind N."/>
            <person name="Chen Z."/>
            <person name="Yassour M."/>
            <person name="Thompson D.A."/>
            <person name="Haas B.J."/>
            <person name="Habib N."/>
            <person name="Wapinski I."/>
            <person name="Roy S."/>
            <person name="Lin M.F."/>
            <person name="Heiman D.I."/>
            <person name="Young S.K."/>
            <person name="Furuya K."/>
            <person name="Guo Y."/>
            <person name="Pidoux A."/>
            <person name="Chen H.M."/>
            <person name="Robbertse B."/>
            <person name="Goldberg J.M."/>
            <person name="Aoki K."/>
            <person name="Bayne E.H."/>
            <person name="Berlin A.M."/>
            <person name="Desjardins C.A."/>
            <person name="Dobbs E."/>
            <person name="Dukaj L."/>
            <person name="Fan L."/>
            <person name="FitzGerald M.G."/>
            <person name="French C."/>
            <person name="Gujja S."/>
            <person name="Hansen K."/>
            <person name="Keifenheim D."/>
            <person name="Levin J.Z."/>
            <person name="Mosher R.A."/>
            <person name="Mueller C.A."/>
            <person name="Pfiffner J."/>
            <person name="Priest M."/>
            <person name="Russ C."/>
            <person name="Smialowska A."/>
            <person name="Swoboda P."/>
            <person name="Sykes S.M."/>
            <person name="Vaughn M."/>
            <person name="Vengrova S."/>
            <person name="Yoder R."/>
            <person name="Zeng Q."/>
            <person name="Allshire R."/>
            <person name="Baulcombe D."/>
            <person name="Birren B.W."/>
            <person name="Brown W."/>
            <person name="Ekwall K."/>
            <person name="Kellis M."/>
            <person name="Leatherwood J."/>
            <person name="Levin H."/>
            <person name="Margalit H."/>
            <person name="Martienssen R."/>
            <person name="Nieduszynski C.A."/>
            <person name="Spatafora J.W."/>
            <person name="Friedman N."/>
            <person name="Dalgaard J.Z."/>
            <person name="Baumann P."/>
            <person name="Niki H."/>
            <person name="Regev A."/>
            <person name="Nusbaum C."/>
        </authorList>
    </citation>
    <scope>NUCLEOTIDE SEQUENCE [LARGE SCALE GENOMIC DNA]</scope>
    <source>
        <strain evidence="11">yFS275 / FY16936</strain>
    </source>
</reference>
<dbReference type="SUPFAM" id="SSF48464">
    <property type="entry name" value="ENTH/VHS domain"/>
    <property type="match status" value="1"/>
</dbReference>
<keyword evidence="5" id="KW-0175">Coiled coil</keyword>
<dbReference type="VEuPathDB" id="FungiDB:SJAG_00152"/>
<dbReference type="EMBL" id="KE651166">
    <property type="protein sequence ID" value="EEB05154.2"/>
    <property type="molecule type" value="Genomic_DNA"/>
</dbReference>
<dbReference type="GO" id="GO:0035841">
    <property type="term" value="C:new growing cell tip"/>
    <property type="evidence" value="ECO:0007669"/>
    <property type="project" value="EnsemblFungi"/>
</dbReference>
<dbReference type="GO" id="GO:0051015">
    <property type="term" value="F:actin filament binding"/>
    <property type="evidence" value="ECO:0000318"/>
    <property type="project" value="GO_Central"/>
</dbReference>
<dbReference type="eggNOG" id="KOG0980">
    <property type="taxonomic scope" value="Eukaryota"/>
</dbReference>
<dbReference type="Pfam" id="PF01608">
    <property type="entry name" value="I_LWEQ"/>
    <property type="match status" value="1"/>
</dbReference>
<protein>
    <submittedName>
        <fullName evidence="9">Huntingtin-interacting protein</fullName>
    </submittedName>
</protein>
<dbReference type="SUPFAM" id="SSF109885">
    <property type="entry name" value="I/LWEQ domain"/>
    <property type="match status" value="1"/>
</dbReference>
<dbReference type="InterPro" id="IPR011417">
    <property type="entry name" value="ANTH_dom"/>
</dbReference>
<dbReference type="PANTHER" id="PTHR10407:SF15">
    <property type="entry name" value="HUNTINGTIN INTERACTING PROTEIN 1"/>
    <property type="match status" value="1"/>
</dbReference>
<dbReference type="HOGENOM" id="CLU_004601_0_0_1"/>
<feature type="region of interest" description="Disordered" evidence="6">
    <location>
        <begin position="264"/>
        <end position="321"/>
    </location>
</feature>
<accession>B6JXL0</accession>
<organism evidence="9 11">
    <name type="scientific">Schizosaccharomyces japonicus (strain yFS275 / FY16936)</name>
    <name type="common">Fission yeast</name>
    <dbReference type="NCBI Taxonomy" id="402676"/>
    <lineage>
        <taxon>Eukaryota</taxon>
        <taxon>Fungi</taxon>
        <taxon>Dikarya</taxon>
        <taxon>Ascomycota</taxon>
        <taxon>Taphrinomycotina</taxon>
        <taxon>Schizosaccharomycetes</taxon>
        <taxon>Schizosaccharomycetales</taxon>
        <taxon>Schizosaccharomycetaceae</taxon>
        <taxon>Schizosaccharomyces</taxon>
    </lineage>
</organism>
<keyword evidence="11" id="KW-1185">Reference proteome</keyword>
<evidence type="ECO:0000256" key="1">
    <source>
        <dbReference type="ARBA" id="ARBA00004496"/>
    </source>
</evidence>
<evidence type="ECO:0000256" key="3">
    <source>
        <dbReference type="ARBA" id="ARBA00022490"/>
    </source>
</evidence>
<dbReference type="GO" id="GO:0030950">
    <property type="term" value="P:establishment or maintenance of actin cytoskeleton polarity"/>
    <property type="evidence" value="ECO:0007669"/>
    <property type="project" value="EnsemblFungi"/>
</dbReference>
<dbReference type="InterPro" id="IPR030224">
    <property type="entry name" value="Sla2_fam"/>
</dbReference>
<dbReference type="GeneID" id="7049715"/>
<dbReference type="InterPro" id="IPR002558">
    <property type="entry name" value="ILWEQ_dom"/>
</dbReference>
<dbReference type="OrthoDB" id="10262320at2759"/>
<comment type="subcellular location">
    <subcellularLocation>
        <location evidence="1">Cytoplasm</location>
    </subcellularLocation>
</comment>
<evidence type="ECO:0000256" key="4">
    <source>
        <dbReference type="ARBA" id="ARBA00023203"/>
    </source>
</evidence>
<evidence type="ECO:0000313" key="11">
    <source>
        <dbReference type="Proteomes" id="UP000001744"/>
    </source>
</evidence>
<dbReference type="PROSITE" id="PS50945">
    <property type="entry name" value="I_LWEQ"/>
    <property type="match status" value="1"/>
</dbReference>
<comment type="similarity">
    <text evidence="2">Belongs to the SLA2 family.</text>
</comment>
<dbReference type="InterPro" id="IPR035964">
    <property type="entry name" value="I/LWEQ_dom_sf"/>
</dbReference>
<keyword evidence="4" id="KW-0009">Actin-binding</keyword>
<keyword evidence="3" id="KW-0963">Cytoplasm</keyword>
<dbReference type="JaponicusDB" id="SJAG_00152">
    <property type="gene designation" value="end4"/>
</dbReference>
<dbReference type="GO" id="GO:0043325">
    <property type="term" value="F:phosphatidylinositol-3,4-bisphosphate binding"/>
    <property type="evidence" value="ECO:0000318"/>
    <property type="project" value="GO_Central"/>
</dbReference>
<feature type="domain" description="I/LWEQ" evidence="8">
    <location>
        <begin position="858"/>
        <end position="1102"/>
    </location>
</feature>
<dbReference type="GO" id="GO:0051285">
    <property type="term" value="C:cell cortex of cell tip"/>
    <property type="evidence" value="ECO:0007669"/>
    <property type="project" value="EnsemblFungi"/>
</dbReference>
<dbReference type="SMART" id="SM00273">
    <property type="entry name" value="ENTH"/>
    <property type="match status" value="1"/>
</dbReference>
<dbReference type="SUPFAM" id="SSF89009">
    <property type="entry name" value="GAT-like domain"/>
    <property type="match status" value="1"/>
</dbReference>
<dbReference type="InterPro" id="IPR008942">
    <property type="entry name" value="ENTH_VHS"/>
</dbReference>
<dbReference type="Gene3D" id="1.20.1410.10">
    <property type="entry name" value="I/LWEQ domain"/>
    <property type="match status" value="1"/>
</dbReference>
<dbReference type="RefSeq" id="XP_002171447.2">
    <property type="nucleotide sequence ID" value="XM_002171411.2"/>
</dbReference>
<dbReference type="GO" id="GO:0048268">
    <property type="term" value="P:clathrin coat assembly"/>
    <property type="evidence" value="ECO:0000318"/>
    <property type="project" value="GO_Central"/>
</dbReference>
<evidence type="ECO:0000256" key="6">
    <source>
        <dbReference type="SAM" id="MobiDB-lite"/>
    </source>
</evidence>
<dbReference type="GO" id="GO:0035615">
    <property type="term" value="F:clathrin adaptor activity"/>
    <property type="evidence" value="ECO:0000318"/>
    <property type="project" value="GO_Central"/>
</dbReference>
<dbReference type="GO" id="GO:0007015">
    <property type="term" value="P:actin filament organization"/>
    <property type="evidence" value="ECO:0000318"/>
    <property type="project" value="GO_Central"/>
</dbReference>
<evidence type="ECO:0000259" key="7">
    <source>
        <dbReference type="PROSITE" id="PS50942"/>
    </source>
</evidence>
<dbReference type="PROSITE" id="PS50942">
    <property type="entry name" value="ENTH"/>
    <property type="match status" value="1"/>
</dbReference>
<feature type="domain" description="ENTH" evidence="7">
    <location>
        <begin position="8"/>
        <end position="137"/>
    </location>
</feature>
<sequence>MSFRTYTDHSMTDSSLVTSVRKATSVDETAPKRKHVRSCVIFTWDHHTAKPFWTAIKVQPIFSNEVQTFKALITIHRVLQEGHKSALRDSVNEASWLKACARQFTDDGAKHYGRLIRDYVSYLLDKLAFHKQYPEFNGTFEYKEYISLRRVDDPNEGYETIYDMMNLQDHIDEFQKQIFSTFVRAKKNECRMAALVPLVHESYGIYRFLTSMLRALYKNVDDASTIEPLKQRYKAQHHRLRQFYFDCSNLRYLTSLISIPRLPHDPPDLEGDDNAPDLPKRPESIAPQKTGSSTIAPVPTGGSSFPFPTDLQAQNTPASQYAAPEPIQEFWADPSLGQELAMQQQQQQQQLAAQQAAEAERQRLETIQQQQQQLAAQQAADMERQRIEAERQAQEFEAMQRMQAEAQRQAQEAYAREQEKMQNQGQLAIMQQQLMATQGQVEQDQMMLQQYDARVKSLENELRQLTISSQAQTNSKDDAIENLREQIDTWKNKYEALAKLYTQLRQEHLDLLSKYKQLQLKASSAQEATEKRERLEREMKNKNLELADMIMERDRARHELDNLRRLQQGKTESAERDLRLLQQKAEALERDKASELSSLIGRYTKEVGELENSLRAKDAQIADLGHRLEETERHFQHLIQSKDEELEIQKAAVDESLMQLGEMQTTQLDVDKAMDSQIDSLLRAQLQKLDEIIDSVLRTGIKRLDNCVYELDSPMQAGNQNATAEFLLTTIENTSNVATEFSTAFNNFFADGPNADHSEVINSVNAFSGAVAEVCNNTKGISRLASNDNEVDKTVSCARIVANNAKKFLTDLVSRNVHQLSSDQKMDLVIANNVNFQQNLQTLSQVAETYAAQSKTVGVVQANGNVEELVDQQLRDTAKAIQNAIEKLNALLAQPKNMNLPPSELQVHDSLLNASISITQAIARLIEASTAAQAEIVAQGKGSSSRAAFYKKNNRWTEGLISAAQAVARATNTLIETADGIINGNYDLEHLIVACNGVAAATAQLVAASRVKANFASKTQDHLEQAAKAVGDACKALVRQVQSVVEARAKQQAEQEDYSRLGVHEFRVKEMEQQVSILKLEHDLNAARRKLMDMRKMSYHYSEE</sequence>